<proteinExistence type="inferred from homology"/>
<evidence type="ECO:0000256" key="3">
    <source>
        <dbReference type="ARBA" id="ARBA00023002"/>
    </source>
</evidence>
<dbReference type="Proteomes" id="UP001336020">
    <property type="component" value="Unassembled WGS sequence"/>
</dbReference>
<keyword evidence="2" id="KW-0521">NADP</keyword>
<dbReference type="InterPro" id="IPR023210">
    <property type="entry name" value="NADP_OxRdtase_dom"/>
</dbReference>
<dbReference type="PIRSF" id="PIRSF000097">
    <property type="entry name" value="AKR"/>
    <property type="match status" value="1"/>
</dbReference>
<dbReference type="Gene3D" id="3.20.20.100">
    <property type="entry name" value="NADP-dependent oxidoreductase domain"/>
    <property type="match status" value="1"/>
</dbReference>
<dbReference type="PROSITE" id="PS00798">
    <property type="entry name" value="ALDOKETO_REDUCTASE_1"/>
    <property type="match status" value="1"/>
</dbReference>
<reference evidence="5 6" key="1">
    <citation type="submission" date="2023-07" db="EMBL/GenBank/DDBJ databases">
        <authorList>
            <person name="Girao M."/>
            <person name="Carvalho M.F."/>
        </authorList>
    </citation>
    <scope>NUCLEOTIDE SEQUENCE [LARGE SCALE GENOMIC DNA]</scope>
    <source>
        <strain evidence="5 6">YIM65754</strain>
    </source>
</reference>
<dbReference type="PANTHER" id="PTHR43827:SF3">
    <property type="entry name" value="NADP-DEPENDENT OXIDOREDUCTASE DOMAIN-CONTAINING PROTEIN"/>
    <property type="match status" value="1"/>
</dbReference>
<dbReference type="InterPro" id="IPR036812">
    <property type="entry name" value="NAD(P)_OxRdtase_dom_sf"/>
</dbReference>
<name>A0ABU7LE03_9NOCA</name>
<dbReference type="PRINTS" id="PR00069">
    <property type="entry name" value="ALDKETRDTASE"/>
</dbReference>
<sequence length="279" mass="30342">MTTDTTPVTTRDAVRAALPPIGLGTWPLVGDDATRAVLAGIDAGYRLIDTATVYENEDAVGAGLATCGVPRDELFVTTKLRGSDHVSGDIRGAVERSLTRLRLDYLDLFLIHWPLPRLDKYSAAFAAMLECREAGLIRFVGVSNFLEHHLRRVIDDTGEAPAVNQIQMDPTLARVPVRRAHDELGVFTQSWSPLGRGDTLGDPVVTGIAERLGHTPAQVILAWHRAHGVVPVARSANPQRQAENLAATEVRLDAADIVALDALDRGENAARDVEREEHF</sequence>
<evidence type="ECO:0000256" key="2">
    <source>
        <dbReference type="ARBA" id="ARBA00022857"/>
    </source>
</evidence>
<keyword evidence="3" id="KW-0560">Oxidoreductase</keyword>
<evidence type="ECO:0000259" key="4">
    <source>
        <dbReference type="Pfam" id="PF00248"/>
    </source>
</evidence>
<dbReference type="Pfam" id="PF00248">
    <property type="entry name" value="Aldo_ket_red"/>
    <property type="match status" value="1"/>
</dbReference>
<feature type="domain" description="NADP-dependent oxidoreductase" evidence="4">
    <location>
        <begin position="20"/>
        <end position="264"/>
    </location>
</feature>
<organism evidence="5 6">
    <name type="scientific">Rhodococcus artemisiae</name>
    <dbReference type="NCBI Taxonomy" id="714159"/>
    <lineage>
        <taxon>Bacteria</taxon>
        <taxon>Bacillati</taxon>
        <taxon>Actinomycetota</taxon>
        <taxon>Actinomycetes</taxon>
        <taxon>Mycobacteriales</taxon>
        <taxon>Nocardiaceae</taxon>
        <taxon>Rhodococcus</taxon>
    </lineage>
</organism>
<dbReference type="PANTHER" id="PTHR43827">
    <property type="entry name" value="2,5-DIKETO-D-GLUCONIC ACID REDUCTASE"/>
    <property type="match status" value="1"/>
</dbReference>
<gene>
    <name evidence="5" type="ORF">Q7514_19885</name>
</gene>
<comment type="caution">
    <text evidence="5">The sequence shown here is derived from an EMBL/GenBank/DDBJ whole genome shotgun (WGS) entry which is preliminary data.</text>
</comment>
<evidence type="ECO:0000313" key="5">
    <source>
        <dbReference type="EMBL" id="MEE2059784.1"/>
    </source>
</evidence>
<keyword evidence="6" id="KW-1185">Reference proteome</keyword>
<evidence type="ECO:0000256" key="1">
    <source>
        <dbReference type="ARBA" id="ARBA00007905"/>
    </source>
</evidence>
<dbReference type="RefSeq" id="WP_330134990.1">
    <property type="nucleotide sequence ID" value="NZ_JAUTXY010000009.1"/>
</dbReference>
<dbReference type="SUPFAM" id="SSF51430">
    <property type="entry name" value="NAD(P)-linked oxidoreductase"/>
    <property type="match status" value="1"/>
</dbReference>
<dbReference type="PROSITE" id="PS00063">
    <property type="entry name" value="ALDOKETO_REDUCTASE_3"/>
    <property type="match status" value="1"/>
</dbReference>
<dbReference type="InterPro" id="IPR020471">
    <property type="entry name" value="AKR"/>
</dbReference>
<evidence type="ECO:0000313" key="6">
    <source>
        <dbReference type="Proteomes" id="UP001336020"/>
    </source>
</evidence>
<protein>
    <submittedName>
        <fullName evidence="5">Aldo/keto reductase</fullName>
    </submittedName>
</protein>
<dbReference type="EMBL" id="JAUTXY010000009">
    <property type="protein sequence ID" value="MEE2059784.1"/>
    <property type="molecule type" value="Genomic_DNA"/>
</dbReference>
<comment type="similarity">
    <text evidence="1">Belongs to the aldo/keto reductase family.</text>
</comment>
<accession>A0ABU7LE03</accession>
<dbReference type="InterPro" id="IPR018170">
    <property type="entry name" value="Aldo/ket_reductase_CS"/>
</dbReference>
<dbReference type="PROSITE" id="PS00062">
    <property type="entry name" value="ALDOKETO_REDUCTASE_2"/>
    <property type="match status" value="1"/>
</dbReference>